<dbReference type="InterPro" id="IPR014030">
    <property type="entry name" value="Ketoacyl_synth_N"/>
</dbReference>
<dbReference type="InterPro" id="IPR000794">
    <property type="entry name" value="Beta-ketoacyl_synthase"/>
</dbReference>
<dbReference type="InterPro" id="IPR014031">
    <property type="entry name" value="Ketoacyl_synth_C"/>
</dbReference>
<dbReference type="InterPro" id="IPR020841">
    <property type="entry name" value="PKS_Beta-ketoAc_synthase_dom"/>
</dbReference>
<dbReference type="GO" id="GO:0005829">
    <property type="term" value="C:cytosol"/>
    <property type="evidence" value="ECO:0007669"/>
    <property type="project" value="TreeGrafter"/>
</dbReference>
<accession>A0A4R6DWA3</accession>
<dbReference type="PROSITE" id="PS52004">
    <property type="entry name" value="KS3_2"/>
    <property type="match status" value="1"/>
</dbReference>
<evidence type="ECO:0000256" key="2">
    <source>
        <dbReference type="ARBA" id="ARBA00022679"/>
    </source>
</evidence>
<evidence type="ECO:0000313" key="5">
    <source>
        <dbReference type="EMBL" id="TDN49550.1"/>
    </source>
</evidence>
<dbReference type="SMART" id="SM00825">
    <property type="entry name" value="PKS_KS"/>
    <property type="match status" value="1"/>
</dbReference>
<dbReference type="InterPro" id="IPR018201">
    <property type="entry name" value="Ketoacyl_synth_AS"/>
</dbReference>
<protein>
    <submittedName>
        <fullName evidence="5">3-oxoacyl-[acyl-carrier-protein] synthase II</fullName>
    </submittedName>
</protein>
<evidence type="ECO:0000259" key="4">
    <source>
        <dbReference type="PROSITE" id="PS52004"/>
    </source>
</evidence>
<dbReference type="SUPFAM" id="SSF53901">
    <property type="entry name" value="Thiolase-like"/>
    <property type="match status" value="2"/>
</dbReference>
<reference evidence="5 6" key="1">
    <citation type="submission" date="2019-03" db="EMBL/GenBank/DDBJ databases">
        <title>Genomic Encyclopedia of Type Strains, Phase IV (KMG-IV): sequencing the most valuable type-strain genomes for metagenomic binning, comparative biology and taxonomic classification.</title>
        <authorList>
            <person name="Goeker M."/>
        </authorList>
    </citation>
    <scope>NUCLEOTIDE SEQUENCE [LARGE SCALE GENOMIC DNA]</scope>
    <source>
        <strain evidence="5 6">DSM 12121</strain>
    </source>
</reference>
<dbReference type="Gene3D" id="3.40.47.10">
    <property type="match status" value="1"/>
</dbReference>
<gene>
    <name evidence="5" type="ORF">C7389_11128</name>
</gene>
<dbReference type="InterPro" id="IPR016039">
    <property type="entry name" value="Thiolase-like"/>
</dbReference>
<sequence length="418" mass="44728">MNRQSGRRVAVTGYGALCALGNSVDEIWDAIGQYKVGYRRVEHAEAPIVARFFGVMDNKPPRKQFSKAILKFLPEFAKLGMSAAAEAIHSAFGDTDLDEICDPFERGVIFGTGWGAQDESTINNNAFRDGGTASPFSNLLVMPSVATAAISMQWNLRGYQNTPVAACATGSIAVGDAYEVIRSGRAKVMLAGGGESIREGFGVWSIDALRALSKEQEVLERACCPFSLDRSGFVLSEGAAVLCLEDYEFARARGARILAEIVGYGNYSDARDITSPAEDLLARTMTIRAACAQAGMPADAIDYVNAHGTSTPLNDLNETQALKLALGNAAKYVPISSTKSYTGHLIAATGAIESIFCIKTLQTGLMPATIHLARPDPECDLDYIPNEHRHKQGLRHVLNLNYGFGGSNSALIFAAADA</sequence>
<evidence type="ECO:0000256" key="3">
    <source>
        <dbReference type="RuleBase" id="RU003694"/>
    </source>
</evidence>
<dbReference type="Pfam" id="PF02801">
    <property type="entry name" value="Ketoacyl-synt_C"/>
    <property type="match status" value="1"/>
</dbReference>
<feature type="domain" description="Ketosynthase family 3 (KS3)" evidence="4">
    <location>
        <begin position="6"/>
        <end position="415"/>
    </location>
</feature>
<dbReference type="PANTHER" id="PTHR11712">
    <property type="entry name" value="POLYKETIDE SYNTHASE-RELATED"/>
    <property type="match status" value="1"/>
</dbReference>
<dbReference type="EMBL" id="SNVV01000011">
    <property type="protein sequence ID" value="TDN49550.1"/>
    <property type="molecule type" value="Genomic_DNA"/>
</dbReference>
<dbReference type="PANTHER" id="PTHR11712:SF325">
    <property type="entry name" value="3-OXOACYL-(ACYL-CARRIER-PROTEIN) SYNTHASE II FABF"/>
    <property type="match status" value="1"/>
</dbReference>
<proteinExistence type="inferred from homology"/>
<evidence type="ECO:0000256" key="1">
    <source>
        <dbReference type="ARBA" id="ARBA00008467"/>
    </source>
</evidence>
<comment type="caution">
    <text evidence="5">The sequence shown here is derived from an EMBL/GenBank/DDBJ whole genome shotgun (WGS) entry which is preliminary data.</text>
</comment>
<dbReference type="Pfam" id="PF00109">
    <property type="entry name" value="ketoacyl-synt"/>
    <property type="match status" value="1"/>
</dbReference>
<dbReference type="GO" id="GO:0004315">
    <property type="term" value="F:3-oxoacyl-[acyl-carrier-protein] synthase activity"/>
    <property type="evidence" value="ECO:0007669"/>
    <property type="project" value="InterPro"/>
</dbReference>
<evidence type="ECO:0000313" key="6">
    <source>
        <dbReference type="Proteomes" id="UP000295129"/>
    </source>
</evidence>
<dbReference type="AlphaFoldDB" id="A0A4R6DWA3"/>
<organism evidence="5 6">
    <name type="scientific">Azoarcus indigens</name>
    <dbReference type="NCBI Taxonomy" id="29545"/>
    <lineage>
        <taxon>Bacteria</taxon>
        <taxon>Pseudomonadati</taxon>
        <taxon>Pseudomonadota</taxon>
        <taxon>Betaproteobacteria</taxon>
        <taxon>Rhodocyclales</taxon>
        <taxon>Zoogloeaceae</taxon>
        <taxon>Azoarcus</taxon>
    </lineage>
</organism>
<keyword evidence="2 3" id="KW-0808">Transferase</keyword>
<dbReference type="PROSITE" id="PS00606">
    <property type="entry name" value="KS3_1"/>
    <property type="match status" value="1"/>
</dbReference>
<name>A0A4R6DWA3_9RHOO</name>
<dbReference type="Proteomes" id="UP000295129">
    <property type="component" value="Unassembled WGS sequence"/>
</dbReference>
<keyword evidence="6" id="KW-1185">Reference proteome</keyword>
<dbReference type="OrthoDB" id="9808669at2"/>
<dbReference type="RefSeq" id="WP_133592283.1">
    <property type="nucleotide sequence ID" value="NZ_SNVV01000011.1"/>
</dbReference>
<comment type="similarity">
    <text evidence="1 3">Belongs to the thiolase-like superfamily. Beta-ketoacyl-ACP synthases family.</text>
</comment>
<dbReference type="CDD" id="cd00834">
    <property type="entry name" value="KAS_I_II"/>
    <property type="match status" value="1"/>
</dbReference>
<dbReference type="GO" id="GO:0006633">
    <property type="term" value="P:fatty acid biosynthetic process"/>
    <property type="evidence" value="ECO:0007669"/>
    <property type="project" value="InterPro"/>
</dbReference>